<comment type="subcellular location">
    <subcellularLocation>
        <location evidence="2">Cell inner membrane</location>
        <topology evidence="2">Multi-pass membrane protein</topology>
    </subcellularLocation>
</comment>
<dbReference type="InterPro" id="IPR014310">
    <property type="entry name" value="Sig_transdc_His_kinase_PhoR"/>
</dbReference>
<keyword evidence="10" id="KW-0418">Kinase</keyword>
<dbReference type="InterPro" id="IPR036097">
    <property type="entry name" value="HisK_dim/P_sf"/>
</dbReference>
<dbReference type="SMART" id="SM00388">
    <property type="entry name" value="HisKA"/>
    <property type="match status" value="1"/>
</dbReference>
<dbReference type="InterPro" id="IPR013656">
    <property type="entry name" value="PAS_4"/>
</dbReference>
<dbReference type="KEGG" id="rbu:PG1C_12885"/>
<dbReference type="InterPro" id="IPR003661">
    <property type="entry name" value="HisK_dim/P_dom"/>
</dbReference>
<evidence type="ECO:0000256" key="13">
    <source>
        <dbReference type="ARBA" id="ARBA00023012"/>
    </source>
</evidence>
<keyword evidence="12 15" id="KW-1133">Transmembrane helix</keyword>
<dbReference type="STRING" id="1565605.PG1C_12885"/>
<keyword evidence="5" id="KW-1003">Cell membrane</keyword>
<dbReference type="Pfam" id="PF08448">
    <property type="entry name" value="PAS_4"/>
    <property type="match status" value="1"/>
</dbReference>
<keyword evidence="9" id="KW-0547">Nucleotide-binding</keyword>
<dbReference type="InterPro" id="IPR003594">
    <property type="entry name" value="HATPase_dom"/>
</dbReference>
<evidence type="ECO:0000313" key="18">
    <source>
        <dbReference type="Proteomes" id="UP000061603"/>
    </source>
</evidence>
<dbReference type="FunFam" id="1.10.287.130:FF:000001">
    <property type="entry name" value="Two-component sensor histidine kinase"/>
    <property type="match status" value="1"/>
</dbReference>
<evidence type="ECO:0000256" key="12">
    <source>
        <dbReference type="ARBA" id="ARBA00022989"/>
    </source>
</evidence>
<gene>
    <name evidence="17" type="ORF">PG1C_12885</name>
</gene>
<dbReference type="FunFam" id="3.30.565.10:FF:000006">
    <property type="entry name" value="Sensor histidine kinase WalK"/>
    <property type="match status" value="1"/>
</dbReference>
<dbReference type="GO" id="GO:0005886">
    <property type="term" value="C:plasma membrane"/>
    <property type="evidence" value="ECO:0007669"/>
    <property type="project" value="UniProtKB-SubCell"/>
</dbReference>
<dbReference type="PATRIC" id="fig|1565605.3.peg.2726"/>
<dbReference type="PANTHER" id="PTHR45453:SF1">
    <property type="entry name" value="PHOSPHATE REGULON SENSOR PROTEIN PHOR"/>
    <property type="match status" value="1"/>
</dbReference>
<organism evidence="17 18">
    <name type="scientific">Rugosibacter aromaticivorans</name>
    <dbReference type="NCBI Taxonomy" id="1565605"/>
    <lineage>
        <taxon>Bacteria</taxon>
        <taxon>Pseudomonadati</taxon>
        <taxon>Pseudomonadota</taxon>
        <taxon>Betaproteobacteria</taxon>
        <taxon>Nitrosomonadales</taxon>
        <taxon>Sterolibacteriaceae</taxon>
        <taxon>Rugosibacter</taxon>
    </lineage>
</organism>
<evidence type="ECO:0000256" key="8">
    <source>
        <dbReference type="ARBA" id="ARBA00022692"/>
    </source>
</evidence>
<dbReference type="InterPro" id="IPR035965">
    <property type="entry name" value="PAS-like_dom_sf"/>
</dbReference>
<feature type="domain" description="Histidine kinase" evidence="16">
    <location>
        <begin position="213"/>
        <end position="429"/>
    </location>
</feature>
<accession>A0A0C5J1Z3</accession>
<dbReference type="GO" id="GO:0005524">
    <property type="term" value="F:ATP binding"/>
    <property type="evidence" value="ECO:0007669"/>
    <property type="project" value="UniProtKB-KW"/>
</dbReference>
<dbReference type="AlphaFoldDB" id="A0A0C5J1Z3"/>
<dbReference type="EC" id="2.7.13.3" evidence="3"/>
<dbReference type="CDD" id="cd00082">
    <property type="entry name" value="HisKA"/>
    <property type="match status" value="1"/>
</dbReference>
<dbReference type="Pfam" id="PF11808">
    <property type="entry name" value="PhoR"/>
    <property type="match status" value="1"/>
</dbReference>
<keyword evidence="11" id="KW-0067">ATP-binding</keyword>
<dbReference type="Proteomes" id="UP000061603">
    <property type="component" value="Chromosome"/>
</dbReference>
<dbReference type="InterPro" id="IPR036890">
    <property type="entry name" value="HATPase_C_sf"/>
</dbReference>
<dbReference type="GO" id="GO:0004721">
    <property type="term" value="F:phosphoprotein phosphatase activity"/>
    <property type="evidence" value="ECO:0007669"/>
    <property type="project" value="InterPro"/>
</dbReference>
<evidence type="ECO:0000256" key="9">
    <source>
        <dbReference type="ARBA" id="ARBA00022741"/>
    </source>
</evidence>
<name>A0A0C5J1Z3_9PROT</name>
<reference evidence="17 18" key="1">
    <citation type="journal article" date="2015" name="Genome Announc.">
        <title>Complete Genome Sequence of a Novel Bacterium within the Family Rhodocyclaceae That Degrades Polycyclic Aromatic Hydrocarbons.</title>
        <authorList>
            <person name="Singleton D.R."/>
            <person name="Dickey A.N."/>
            <person name="Scholl E.H."/>
            <person name="Wright F.A."/>
            <person name="Aitken M.D."/>
        </authorList>
    </citation>
    <scope>NUCLEOTIDE SEQUENCE [LARGE SCALE GENOMIC DNA]</scope>
    <source>
        <strain evidence="18">PG1-Ca6</strain>
    </source>
</reference>
<evidence type="ECO:0000313" key="17">
    <source>
        <dbReference type="EMBL" id="AJP49087.1"/>
    </source>
</evidence>
<evidence type="ECO:0000256" key="3">
    <source>
        <dbReference type="ARBA" id="ARBA00012438"/>
    </source>
</evidence>
<dbReference type="HOGENOM" id="CLU_000445_89_2_4"/>
<dbReference type="Gene3D" id="3.30.565.10">
    <property type="entry name" value="Histidine kinase-like ATPase, C-terminal domain"/>
    <property type="match status" value="1"/>
</dbReference>
<evidence type="ECO:0000256" key="5">
    <source>
        <dbReference type="ARBA" id="ARBA00022475"/>
    </source>
</evidence>
<evidence type="ECO:0000256" key="4">
    <source>
        <dbReference type="ARBA" id="ARBA00022448"/>
    </source>
</evidence>
<dbReference type="NCBIfam" id="TIGR02966">
    <property type="entry name" value="phoR_proteo"/>
    <property type="match status" value="1"/>
</dbReference>
<evidence type="ECO:0000259" key="16">
    <source>
        <dbReference type="PROSITE" id="PS50109"/>
    </source>
</evidence>
<dbReference type="GO" id="GO:0016036">
    <property type="term" value="P:cellular response to phosphate starvation"/>
    <property type="evidence" value="ECO:0007669"/>
    <property type="project" value="TreeGrafter"/>
</dbReference>
<evidence type="ECO:0000256" key="2">
    <source>
        <dbReference type="ARBA" id="ARBA00004429"/>
    </source>
</evidence>
<evidence type="ECO:0000256" key="14">
    <source>
        <dbReference type="ARBA" id="ARBA00023136"/>
    </source>
</evidence>
<evidence type="ECO:0000256" key="7">
    <source>
        <dbReference type="ARBA" id="ARBA00022679"/>
    </source>
</evidence>
<dbReference type="RefSeq" id="WP_202635178.1">
    <property type="nucleotide sequence ID" value="NZ_CP010554.1"/>
</dbReference>
<dbReference type="PANTHER" id="PTHR45453">
    <property type="entry name" value="PHOSPHATE REGULON SENSOR PROTEIN PHOR"/>
    <property type="match status" value="1"/>
</dbReference>
<dbReference type="Gene3D" id="1.10.287.130">
    <property type="match status" value="1"/>
</dbReference>
<dbReference type="InterPro" id="IPR005467">
    <property type="entry name" value="His_kinase_dom"/>
</dbReference>
<evidence type="ECO:0000256" key="11">
    <source>
        <dbReference type="ARBA" id="ARBA00022840"/>
    </source>
</evidence>
<dbReference type="SUPFAM" id="SSF55785">
    <property type="entry name" value="PYP-like sensor domain (PAS domain)"/>
    <property type="match status" value="1"/>
</dbReference>
<evidence type="ECO:0000256" key="10">
    <source>
        <dbReference type="ARBA" id="ARBA00022777"/>
    </source>
</evidence>
<protein>
    <recommendedName>
        <fullName evidence="3">histidine kinase</fullName>
        <ecNumber evidence="3">2.7.13.3</ecNumber>
    </recommendedName>
</protein>
<dbReference type="PRINTS" id="PR00344">
    <property type="entry name" value="BCTRLSENSOR"/>
</dbReference>
<dbReference type="InterPro" id="IPR021766">
    <property type="entry name" value="PhoR_N"/>
</dbReference>
<keyword evidence="7" id="KW-0808">Transferase</keyword>
<dbReference type="PROSITE" id="PS50109">
    <property type="entry name" value="HIS_KIN"/>
    <property type="match status" value="1"/>
</dbReference>
<evidence type="ECO:0000256" key="1">
    <source>
        <dbReference type="ARBA" id="ARBA00000085"/>
    </source>
</evidence>
<keyword evidence="14 15" id="KW-0472">Membrane</keyword>
<keyword evidence="18" id="KW-1185">Reference proteome</keyword>
<keyword evidence="4" id="KW-0813">Transport</keyword>
<dbReference type="SMART" id="SM00387">
    <property type="entry name" value="HATPase_c"/>
    <property type="match status" value="1"/>
</dbReference>
<dbReference type="SUPFAM" id="SSF47384">
    <property type="entry name" value="Homodimeric domain of signal transducing histidine kinase"/>
    <property type="match status" value="1"/>
</dbReference>
<feature type="transmembrane region" description="Helical" evidence="15">
    <location>
        <begin position="33"/>
        <end position="56"/>
    </location>
</feature>
<sequence length="431" mass="47373">MKPVVTEALVTLIIVLIASLIGAWDDGVLGASVMAFCALGLILLRHLWWLSQLIYWARAPQERSPPTVLGAWGELCDLLYQQIRKATKETKLATTELERLRLAAEVLPEGVVILDDQRVIEWMNWEAEACFGLNAATDIGSRFTHLLREPVLLDYLNTAGRGAKPLKLTTQRNPGHTLQVQTVPFAAGRTLLMVRDVTQLEKLATMRRDFVANVSHELKTPLTVTLGFIETAADALGDASPDELAHYLRMASEQALRMQNLIEDLLMLSSLETDSPPMEEDVNLSALLAGVCEEAKVLSAGRQNISLTMSGSSHLVGSSRELHSVFSNLVTNAVRYTPKGGEIALRWDAGVTGGRFAVTDTGIGIAAEHLPRLTERFYRVDHGRSREMGGTGLGLAIVKHVLERHQAQFDIRSEPGKGSTFSVVFPAHRMR</sequence>
<evidence type="ECO:0000256" key="6">
    <source>
        <dbReference type="ARBA" id="ARBA00022553"/>
    </source>
</evidence>
<keyword evidence="8 15" id="KW-0812">Transmembrane</keyword>
<dbReference type="Pfam" id="PF00512">
    <property type="entry name" value="HisKA"/>
    <property type="match status" value="1"/>
</dbReference>
<comment type="catalytic activity">
    <reaction evidence="1">
        <text>ATP + protein L-histidine = ADP + protein N-phospho-L-histidine.</text>
        <dbReference type="EC" id="2.7.13.3"/>
    </reaction>
</comment>
<dbReference type="SUPFAM" id="SSF55874">
    <property type="entry name" value="ATPase domain of HSP90 chaperone/DNA topoisomerase II/histidine kinase"/>
    <property type="match status" value="1"/>
</dbReference>
<proteinExistence type="predicted"/>
<dbReference type="Pfam" id="PF02518">
    <property type="entry name" value="HATPase_c"/>
    <property type="match status" value="1"/>
</dbReference>
<dbReference type="GO" id="GO:0000155">
    <property type="term" value="F:phosphorelay sensor kinase activity"/>
    <property type="evidence" value="ECO:0007669"/>
    <property type="project" value="InterPro"/>
</dbReference>
<keyword evidence="6" id="KW-0597">Phosphoprotein</keyword>
<dbReference type="InterPro" id="IPR050351">
    <property type="entry name" value="BphY/WalK/GraS-like"/>
</dbReference>
<keyword evidence="13" id="KW-0902">Two-component regulatory system</keyword>
<dbReference type="Gene3D" id="3.30.450.20">
    <property type="entry name" value="PAS domain"/>
    <property type="match status" value="1"/>
</dbReference>
<dbReference type="InterPro" id="IPR004358">
    <property type="entry name" value="Sig_transdc_His_kin-like_C"/>
</dbReference>
<evidence type="ECO:0000256" key="15">
    <source>
        <dbReference type="SAM" id="Phobius"/>
    </source>
</evidence>
<dbReference type="EMBL" id="CP010554">
    <property type="protein sequence ID" value="AJP49087.1"/>
    <property type="molecule type" value="Genomic_DNA"/>
</dbReference>